<reference evidence="3 4" key="1">
    <citation type="submission" date="2019-03" db="EMBL/GenBank/DDBJ databases">
        <title>Genome sequence of Sphingomonas sp. 17J27-24.</title>
        <authorList>
            <person name="Kim M."/>
            <person name="Maeng S."/>
            <person name="Sathiyaraj S."/>
        </authorList>
    </citation>
    <scope>NUCLEOTIDE SEQUENCE [LARGE SCALE GENOMIC DNA]</scope>
    <source>
        <strain evidence="3 4">17J27-24</strain>
    </source>
</reference>
<evidence type="ECO:0000256" key="1">
    <source>
        <dbReference type="SAM" id="MobiDB-lite"/>
    </source>
</evidence>
<dbReference type="EMBL" id="SPDV01000051">
    <property type="protein sequence ID" value="TFI56821.1"/>
    <property type="molecule type" value="Genomic_DNA"/>
</dbReference>
<dbReference type="PROSITE" id="PS51257">
    <property type="entry name" value="PROKAR_LIPOPROTEIN"/>
    <property type="match status" value="1"/>
</dbReference>
<evidence type="ECO:0000313" key="4">
    <source>
        <dbReference type="Proteomes" id="UP000298213"/>
    </source>
</evidence>
<protein>
    <recommendedName>
        <fullName evidence="5">Secreted protein</fullName>
    </recommendedName>
</protein>
<feature type="compositionally biased region" description="Polar residues" evidence="1">
    <location>
        <begin position="50"/>
        <end position="61"/>
    </location>
</feature>
<dbReference type="Proteomes" id="UP000298213">
    <property type="component" value="Unassembled WGS sequence"/>
</dbReference>
<feature type="region of interest" description="Disordered" evidence="1">
    <location>
        <begin position="29"/>
        <end position="121"/>
    </location>
</feature>
<gene>
    <name evidence="3" type="ORF">E2493_18225</name>
</gene>
<dbReference type="RefSeq" id="WP_135089777.1">
    <property type="nucleotide sequence ID" value="NZ_SPDV01000051.1"/>
</dbReference>
<dbReference type="OrthoDB" id="7596805at2"/>
<keyword evidence="4" id="KW-1185">Reference proteome</keyword>
<accession>A0A4Y8ZLE4</accession>
<name>A0A4Y8ZLE4_9SPHN</name>
<feature type="compositionally biased region" description="Low complexity" evidence="1">
    <location>
        <begin position="70"/>
        <end position="98"/>
    </location>
</feature>
<evidence type="ECO:0008006" key="5">
    <source>
        <dbReference type="Google" id="ProtNLM"/>
    </source>
</evidence>
<evidence type="ECO:0000256" key="2">
    <source>
        <dbReference type="SAM" id="SignalP"/>
    </source>
</evidence>
<proteinExistence type="predicted"/>
<keyword evidence="2" id="KW-0732">Signal</keyword>
<feature type="chain" id="PRO_5021301174" description="Secreted protein" evidence="2">
    <location>
        <begin position="19"/>
        <end position="121"/>
    </location>
</feature>
<evidence type="ECO:0000313" key="3">
    <source>
        <dbReference type="EMBL" id="TFI56821.1"/>
    </source>
</evidence>
<feature type="signal peptide" evidence="2">
    <location>
        <begin position="1"/>
        <end position="18"/>
    </location>
</feature>
<dbReference type="AlphaFoldDB" id="A0A4Y8ZLE4"/>
<comment type="caution">
    <text evidence="3">The sequence shown here is derived from an EMBL/GenBank/DDBJ whole genome shotgun (WGS) entry which is preliminary data.</text>
</comment>
<sequence length="121" mass="11781">MKITAPILALTAALGLSACGEKTPAENTAAALENAAEQSTPEAAAVLENQADQIRDQNVTAPISEPGSPGQQALQEAGNAQAAAQAAPAAAPSQGAKPHAPGDPVPPPKVAADGTGNHAGH</sequence>
<organism evidence="3 4">
    <name type="scientific">Sphingomonas parva</name>
    <dbReference type="NCBI Taxonomy" id="2555898"/>
    <lineage>
        <taxon>Bacteria</taxon>
        <taxon>Pseudomonadati</taxon>
        <taxon>Pseudomonadota</taxon>
        <taxon>Alphaproteobacteria</taxon>
        <taxon>Sphingomonadales</taxon>
        <taxon>Sphingomonadaceae</taxon>
        <taxon>Sphingomonas</taxon>
    </lineage>
</organism>